<evidence type="ECO:0000256" key="1">
    <source>
        <dbReference type="SAM" id="Phobius"/>
    </source>
</evidence>
<organism evidence="3 4">
    <name type="scientific">Novosphingobium hassiacum</name>
    <dbReference type="NCBI Taxonomy" id="173676"/>
    <lineage>
        <taxon>Bacteria</taxon>
        <taxon>Pseudomonadati</taxon>
        <taxon>Pseudomonadota</taxon>
        <taxon>Alphaproteobacteria</taxon>
        <taxon>Sphingomonadales</taxon>
        <taxon>Sphingomonadaceae</taxon>
        <taxon>Novosphingobium</taxon>
    </lineage>
</organism>
<dbReference type="Gene3D" id="1.20.144.10">
    <property type="entry name" value="Phosphatidic acid phosphatase type 2/haloperoxidase"/>
    <property type="match status" value="2"/>
</dbReference>
<dbReference type="SUPFAM" id="SSF48317">
    <property type="entry name" value="Acid phosphatase/Vanadium-dependent haloperoxidase"/>
    <property type="match status" value="1"/>
</dbReference>
<reference evidence="3 4" key="1">
    <citation type="submission" date="2020-08" db="EMBL/GenBank/DDBJ databases">
        <title>Genomic Encyclopedia of Type Strains, Phase IV (KMG-IV): sequencing the most valuable type-strain genomes for metagenomic binning, comparative biology and taxonomic classification.</title>
        <authorList>
            <person name="Goeker M."/>
        </authorList>
    </citation>
    <scope>NUCLEOTIDE SEQUENCE [LARGE SCALE GENOMIC DNA]</scope>
    <source>
        <strain evidence="3 4">DSM 14552</strain>
    </source>
</reference>
<dbReference type="Proteomes" id="UP000562395">
    <property type="component" value="Unassembled WGS sequence"/>
</dbReference>
<feature type="transmembrane region" description="Helical" evidence="1">
    <location>
        <begin position="114"/>
        <end position="135"/>
    </location>
</feature>
<dbReference type="Pfam" id="PF01569">
    <property type="entry name" value="PAP2"/>
    <property type="match status" value="1"/>
</dbReference>
<feature type="transmembrane region" description="Helical" evidence="1">
    <location>
        <begin position="216"/>
        <end position="235"/>
    </location>
</feature>
<feature type="transmembrane region" description="Helical" evidence="1">
    <location>
        <begin position="85"/>
        <end position="107"/>
    </location>
</feature>
<dbReference type="GO" id="GO:0050380">
    <property type="term" value="F:undecaprenyl-diphosphatase activity"/>
    <property type="evidence" value="ECO:0007669"/>
    <property type="project" value="UniProtKB-EC"/>
</dbReference>
<protein>
    <submittedName>
        <fullName evidence="3">Undecaprenyl-diphosphatase</fullName>
        <ecNumber evidence="3">3.6.1.27</ecNumber>
    </submittedName>
</protein>
<dbReference type="PANTHER" id="PTHR14969">
    <property type="entry name" value="SPHINGOSINE-1-PHOSPHATE PHOSPHOHYDROLASE"/>
    <property type="match status" value="1"/>
</dbReference>
<dbReference type="AlphaFoldDB" id="A0A7W5ZXZ9"/>
<accession>A0A7W5ZXZ9</accession>
<dbReference type="SMART" id="SM00014">
    <property type="entry name" value="acidPPc"/>
    <property type="match status" value="1"/>
</dbReference>
<gene>
    <name evidence="3" type="ORF">GGQ88_003367</name>
</gene>
<sequence>MIEKGMTMLPMQPCRNQIPPGLPLRLLAGLAAVAGLFFLFLKIWSEVAEGDARALDASILLSLRVVGRPDVPIGPTWLKQSMIEISSLGGTTVLVLLIFSACAYLVIKGARTRALVLATATLTGAGAIFLLKNVFGRPRPELIDHLVAAQSMSFPSGHAANSALVYLTIAALAGDVEQDHSVRIYIMAVAMSLTVLIGLSRLYLGVHWPSDVAAGWAFGAGWALAWRLAATRFLLGLQS</sequence>
<feature type="transmembrane region" description="Helical" evidence="1">
    <location>
        <begin position="185"/>
        <end position="204"/>
    </location>
</feature>
<dbReference type="EMBL" id="JACICY010000009">
    <property type="protein sequence ID" value="MBB3862073.1"/>
    <property type="molecule type" value="Genomic_DNA"/>
</dbReference>
<feature type="domain" description="Phosphatidic acid phosphatase type 2/haloperoxidase" evidence="2">
    <location>
        <begin position="112"/>
        <end position="227"/>
    </location>
</feature>
<evidence type="ECO:0000259" key="2">
    <source>
        <dbReference type="SMART" id="SM00014"/>
    </source>
</evidence>
<dbReference type="CDD" id="cd03392">
    <property type="entry name" value="PAP2_like_2"/>
    <property type="match status" value="1"/>
</dbReference>
<keyword evidence="4" id="KW-1185">Reference proteome</keyword>
<feature type="transmembrane region" description="Helical" evidence="1">
    <location>
        <begin position="155"/>
        <end position="173"/>
    </location>
</feature>
<keyword evidence="3" id="KW-0378">Hydrolase</keyword>
<dbReference type="PANTHER" id="PTHR14969:SF13">
    <property type="entry name" value="AT30094P"/>
    <property type="match status" value="1"/>
</dbReference>
<dbReference type="RefSeq" id="WP_183614559.1">
    <property type="nucleotide sequence ID" value="NZ_JACICY010000009.1"/>
</dbReference>
<feature type="transmembrane region" description="Helical" evidence="1">
    <location>
        <begin position="21"/>
        <end position="41"/>
    </location>
</feature>
<comment type="caution">
    <text evidence="3">The sequence shown here is derived from an EMBL/GenBank/DDBJ whole genome shotgun (WGS) entry which is preliminary data.</text>
</comment>
<keyword evidence="1" id="KW-0472">Membrane</keyword>
<keyword evidence="1" id="KW-1133">Transmembrane helix</keyword>
<evidence type="ECO:0000313" key="4">
    <source>
        <dbReference type="Proteomes" id="UP000562395"/>
    </source>
</evidence>
<evidence type="ECO:0000313" key="3">
    <source>
        <dbReference type="EMBL" id="MBB3862073.1"/>
    </source>
</evidence>
<name>A0A7W5ZXZ9_9SPHN</name>
<keyword evidence="1" id="KW-0812">Transmembrane</keyword>
<dbReference type="InterPro" id="IPR000326">
    <property type="entry name" value="PAP2/HPO"/>
</dbReference>
<dbReference type="InterPro" id="IPR036938">
    <property type="entry name" value="PAP2/HPO_sf"/>
</dbReference>
<proteinExistence type="predicted"/>
<dbReference type="EC" id="3.6.1.27" evidence="3"/>